<dbReference type="Proteomes" id="UP001219525">
    <property type="component" value="Unassembled WGS sequence"/>
</dbReference>
<accession>A0AAD6Y7V9</accession>
<evidence type="ECO:0000313" key="3">
    <source>
        <dbReference type="Proteomes" id="UP001219525"/>
    </source>
</evidence>
<dbReference type="EMBL" id="JARJCW010000059">
    <property type="protein sequence ID" value="KAJ7201304.1"/>
    <property type="molecule type" value="Genomic_DNA"/>
</dbReference>
<dbReference type="AlphaFoldDB" id="A0AAD6Y7V9"/>
<sequence>MPRLSAPISSPTVHPDTEHHLLASVDRSVRMAAECQRERENRNLGDEHWKSKAIFVCWGHWCTRRAKIIRADERRQLRLEFETCLLTQPPTAQHDTADDIAHARKLRARERAIRAAGDTLHARLTLCGSADAPALWGAEDSAGPQEEDALWGAHLQQHAGEDLPAMEWGAAEWGAEDSAGSPTVEREVSGPGTERGTEFSWRLSTRGAGYTEEDDDPSPPLYSKPLPHE</sequence>
<protein>
    <submittedName>
        <fullName evidence="2">Uncharacterized protein</fullName>
    </submittedName>
</protein>
<organism evidence="2 3">
    <name type="scientific">Mycena pura</name>
    <dbReference type="NCBI Taxonomy" id="153505"/>
    <lineage>
        <taxon>Eukaryota</taxon>
        <taxon>Fungi</taxon>
        <taxon>Dikarya</taxon>
        <taxon>Basidiomycota</taxon>
        <taxon>Agaricomycotina</taxon>
        <taxon>Agaricomycetes</taxon>
        <taxon>Agaricomycetidae</taxon>
        <taxon>Agaricales</taxon>
        <taxon>Marasmiineae</taxon>
        <taxon>Mycenaceae</taxon>
        <taxon>Mycena</taxon>
    </lineage>
</organism>
<keyword evidence="3" id="KW-1185">Reference proteome</keyword>
<comment type="caution">
    <text evidence="2">The sequence shown here is derived from an EMBL/GenBank/DDBJ whole genome shotgun (WGS) entry which is preliminary data.</text>
</comment>
<proteinExistence type="predicted"/>
<reference evidence="2" key="1">
    <citation type="submission" date="2023-03" db="EMBL/GenBank/DDBJ databases">
        <title>Massive genome expansion in bonnet fungi (Mycena s.s.) driven by repeated elements and novel gene families across ecological guilds.</title>
        <authorList>
            <consortium name="Lawrence Berkeley National Laboratory"/>
            <person name="Harder C.B."/>
            <person name="Miyauchi S."/>
            <person name="Viragh M."/>
            <person name="Kuo A."/>
            <person name="Thoen E."/>
            <person name="Andreopoulos B."/>
            <person name="Lu D."/>
            <person name="Skrede I."/>
            <person name="Drula E."/>
            <person name="Henrissat B."/>
            <person name="Morin E."/>
            <person name="Kohler A."/>
            <person name="Barry K."/>
            <person name="LaButti K."/>
            <person name="Morin E."/>
            <person name="Salamov A."/>
            <person name="Lipzen A."/>
            <person name="Mereny Z."/>
            <person name="Hegedus B."/>
            <person name="Baldrian P."/>
            <person name="Stursova M."/>
            <person name="Weitz H."/>
            <person name="Taylor A."/>
            <person name="Grigoriev I.V."/>
            <person name="Nagy L.G."/>
            <person name="Martin F."/>
            <person name="Kauserud H."/>
        </authorList>
    </citation>
    <scope>NUCLEOTIDE SEQUENCE</scope>
    <source>
        <strain evidence="2">9144</strain>
    </source>
</reference>
<evidence type="ECO:0000256" key="1">
    <source>
        <dbReference type="SAM" id="MobiDB-lite"/>
    </source>
</evidence>
<evidence type="ECO:0000313" key="2">
    <source>
        <dbReference type="EMBL" id="KAJ7201304.1"/>
    </source>
</evidence>
<gene>
    <name evidence="2" type="ORF">GGX14DRAFT_571424</name>
</gene>
<name>A0AAD6Y7V9_9AGAR</name>
<feature type="region of interest" description="Disordered" evidence="1">
    <location>
        <begin position="174"/>
        <end position="229"/>
    </location>
</feature>